<evidence type="ECO:0000313" key="2">
    <source>
        <dbReference type="Proteomes" id="UP001165190"/>
    </source>
</evidence>
<dbReference type="OrthoDB" id="1718863at2759"/>
<gene>
    <name evidence="1" type="ORF">HRI_004709200</name>
</gene>
<dbReference type="EMBL" id="BSYR01000056">
    <property type="protein sequence ID" value="GMJ10400.1"/>
    <property type="molecule type" value="Genomic_DNA"/>
</dbReference>
<dbReference type="AlphaFoldDB" id="A0A9W7J9C0"/>
<dbReference type="SUPFAM" id="SSF57756">
    <property type="entry name" value="Retrovirus zinc finger-like domains"/>
    <property type="match status" value="1"/>
</dbReference>
<dbReference type="PANTHER" id="PTHR34222">
    <property type="entry name" value="GAG_PRE-INTEGRS DOMAIN-CONTAINING PROTEIN"/>
    <property type="match status" value="1"/>
</dbReference>
<evidence type="ECO:0000313" key="1">
    <source>
        <dbReference type="EMBL" id="GMJ10400.1"/>
    </source>
</evidence>
<sequence>MSWLINSMAPEVVSQFQLFETTSEIWEAVRDTYSSTNNNYELFGIESTSSALKQDAMNVTQYYTTLTNLWQQIDLFEAHDWVDFTDVTLYRKIVEQKRNFQFLSGINRDMDPIKSRILGLNPLPSLHEVFSKVRREESRRLYMIPKAPIPDKSTLVTQTSSSPKPRRGRTFCDYCKKPGHLKDNCWKLHGKPTD</sequence>
<dbReference type="Gene3D" id="4.10.60.10">
    <property type="entry name" value="Zinc finger, CCHC-type"/>
    <property type="match status" value="1"/>
</dbReference>
<reference evidence="1" key="1">
    <citation type="submission" date="2023-05" db="EMBL/GenBank/DDBJ databases">
        <title>Genome and transcriptome analyses reveal genes involved in the formation of fine ridges on petal epidermal cells in Hibiscus trionum.</title>
        <authorList>
            <person name="Koshimizu S."/>
            <person name="Masuda S."/>
            <person name="Ishii T."/>
            <person name="Shirasu K."/>
            <person name="Hoshino A."/>
            <person name="Arita M."/>
        </authorList>
    </citation>
    <scope>NUCLEOTIDE SEQUENCE</scope>
    <source>
        <strain evidence="1">Hamamatsu line</strain>
    </source>
</reference>
<dbReference type="Proteomes" id="UP001165190">
    <property type="component" value="Unassembled WGS sequence"/>
</dbReference>
<name>A0A9W7J9C0_HIBTR</name>
<dbReference type="GO" id="GO:0008270">
    <property type="term" value="F:zinc ion binding"/>
    <property type="evidence" value="ECO:0007669"/>
    <property type="project" value="InterPro"/>
</dbReference>
<dbReference type="InterPro" id="IPR036875">
    <property type="entry name" value="Znf_CCHC_sf"/>
</dbReference>
<proteinExistence type="predicted"/>
<keyword evidence="2" id="KW-1185">Reference proteome</keyword>
<dbReference type="GO" id="GO:0003676">
    <property type="term" value="F:nucleic acid binding"/>
    <property type="evidence" value="ECO:0007669"/>
    <property type="project" value="InterPro"/>
</dbReference>
<comment type="caution">
    <text evidence="1">The sequence shown here is derived from an EMBL/GenBank/DDBJ whole genome shotgun (WGS) entry which is preliminary data.</text>
</comment>
<evidence type="ECO:0008006" key="3">
    <source>
        <dbReference type="Google" id="ProtNLM"/>
    </source>
</evidence>
<accession>A0A9W7J9C0</accession>
<dbReference type="PANTHER" id="PTHR34222:SF40">
    <property type="match status" value="1"/>
</dbReference>
<organism evidence="1 2">
    <name type="scientific">Hibiscus trionum</name>
    <name type="common">Flower of an hour</name>
    <dbReference type="NCBI Taxonomy" id="183268"/>
    <lineage>
        <taxon>Eukaryota</taxon>
        <taxon>Viridiplantae</taxon>
        <taxon>Streptophyta</taxon>
        <taxon>Embryophyta</taxon>
        <taxon>Tracheophyta</taxon>
        <taxon>Spermatophyta</taxon>
        <taxon>Magnoliopsida</taxon>
        <taxon>eudicotyledons</taxon>
        <taxon>Gunneridae</taxon>
        <taxon>Pentapetalae</taxon>
        <taxon>rosids</taxon>
        <taxon>malvids</taxon>
        <taxon>Malvales</taxon>
        <taxon>Malvaceae</taxon>
        <taxon>Malvoideae</taxon>
        <taxon>Hibiscus</taxon>
    </lineage>
</organism>
<protein>
    <recommendedName>
        <fullName evidence="3">Retrotransposon gag domain-containing protein</fullName>
    </recommendedName>
</protein>